<reference evidence="1 2" key="1">
    <citation type="journal article" date="2023" name="Insect Mol. Biol.">
        <title>Genome sequencing provides insights into the evolution of gene families encoding plant cell wall-degrading enzymes in longhorned beetles.</title>
        <authorList>
            <person name="Shin N.R."/>
            <person name="Okamura Y."/>
            <person name="Kirsch R."/>
            <person name="Pauchet Y."/>
        </authorList>
    </citation>
    <scope>NUCLEOTIDE SEQUENCE [LARGE SCALE GENOMIC DNA]</scope>
    <source>
        <strain evidence="1">EAD_L_NR</strain>
    </source>
</reference>
<feature type="non-terminal residue" evidence="1">
    <location>
        <position position="1"/>
    </location>
</feature>
<evidence type="ECO:0000313" key="2">
    <source>
        <dbReference type="Proteomes" id="UP001159042"/>
    </source>
</evidence>
<comment type="caution">
    <text evidence="1">The sequence shown here is derived from an EMBL/GenBank/DDBJ whole genome shotgun (WGS) entry which is preliminary data.</text>
</comment>
<protein>
    <submittedName>
        <fullName evidence="1">Uncharacterized protein</fullName>
    </submittedName>
</protein>
<dbReference type="EMBL" id="JANEYG010000029">
    <property type="protein sequence ID" value="KAJ8917939.1"/>
    <property type="molecule type" value="Genomic_DNA"/>
</dbReference>
<dbReference type="Proteomes" id="UP001159042">
    <property type="component" value="Unassembled WGS sequence"/>
</dbReference>
<proteinExistence type="predicted"/>
<accession>A0AAV8VV77</accession>
<sequence length="67" mass="7632">EACGLNIHSMLKSTIFLDESIDISKFSMLLVFLKKKNVGYQPKKASVFTMEEITKFLLEASDDKFLV</sequence>
<organism evidence="1 2">
    <name type="scientific">Exocentrus adspersus</name>
    <dbReference type="NCBI Taxonomy" id="1586481"/>
    <lineage>
        <taxon>Eukaryota</taxon>
        <taxon>Metazoa</taxon>
        <taxon>Ecdysozoa</taxon>
        <taxon>Arthropoda</taxon>
        <taxon>Hexapoda</taxon>
        <taxon>Insecta</taxon>
        <taxon>Pterygota</taxon>
        <taxon>Neoptera</taxon>
        <taxon>Endopterygota</taxon>
        <taxon>Coleoptera</taxon>
        <taxon>Polyphaga</taxon>
        <taxon>Cucujiformia</taxon>
        <taxon>Chrysomeloidea</taxon>
        <taxon>Cerambycidae</taxon>
        <taxon>Lamiinae</taxon>
        <taxon>Acanthocinini</taxon>
        <taxon>Exocentrus</taxon>
    </lineage>
</organism>
<keyword evidence="2" id="KW-1185">Reference proteome</keyword>
<evidence type="ECO:0000313" key="1">
    <source>
        <dbReference type="EMBL" id="KAJ8917939.1"/>
    </source>
</evidence>
<gene>
    <name evidence="1" type="ORF">NQ315_002634</name>
</gene>
<name>A0AAV8VV77_9CUCU</name>
<dbReference type="AlphaFoldDB" id="A0AAV8VV77"/>